<sequence>MDRVIEKKYWSRKRILTIAGIVALVALIGGSYYYTSGGSKLNVDTERITVSEITKGPFQEFIPVNGIVLPLTTIYLDAVEGGRVEEKYVDDGAMMRKGQPILRLSNTDLQLGLVTQQTNVYNLLTQMQISKNAAQQNTVSKLNQMTDVESQFKEAERIYKLDKHLYDQKAIGSQEYQQAVNNYNYLLQKKNLTNKILQQDSASNQQQVTQARQLFEGSQNALNVMRQKVGDLIVRAPIDGQLTSLDAEIGQSKNKGERLGQIDVMSGFKVRVDIDQHYISRIFTGLMGDFDFADKTYKLVIKKIYTQVNTNGSFQVDMEFVGAVPKGIRRGQTLQIRLALSDETQAVLLPKGGFYQQTGGNWIFKVNADGKSAYKVDIQLGRQNPDYYEVLQGLKPGDKVVTSSYENYGNMQELVLKK</sequence>
<dbReference type="Gene3D" id="2.40.30.170">
    <property type="match status" value="1"/>
</dbReference>
<evidence type="ECO:0000259" key="5">
    <source>
        <dbReference type="Pfam" id="PF25967"/>
    </source>
</evidence>
<reference evidence="6 7" key="1">
    <citation type="submission" date="2019-09" db="EMBL/GenBank/DDBJ databases">
        <title>Draft genome sequence of Ginsengibacter sp. BR5-29.</title>
        <authorList>
            <person name="Im W.-T."/>
        </authorList>
    </citation>
    <scope>NUCLEOTIDE SEQUENCE [LARGE SCALE GENOMIC DNA]</scope>
    <source>
        <strain evidence="6 7">BR5-29</strain>
    </source>
</reference>
<gene>
    <name evidence="6" type="ORF">FW778_02690</name>
</gene>
<dbReference type="PANTHER" id="PTHR32347">
    <property type="entry name" value="EFFLUX SYSTEM COMPONENT YKNX-RELATED"/>
    <property type="match status" value="1"/>
</dbReference>
<dbReference type="GO" id="GO:0016020">
    <property type="term" value="C:membrane"/>
    <property type="evidence" value="ECO:0007669"/>
    <property type="project" value="InterPro"/>
</dbReference>
<proteinExistence type="inferred from homology"/>
<keyword evidence="7" id="KW-1185">Reference proteome</keyword>
<dbReference type="Gene3D" id="2.40.50.100">
    <property type="match status" value="1"/>
</dbReference>
<dbReference type="Gene3D" id="2.40.420.20">
    <property type="match status" value="1"/>
</dbReference>
<dbReference type="Pfam" id="PF25967">
    <property type="entry name" value="RND-MFP_C"/>
    <property type="match status" value="1"/>
</dbReference>
<evidence type="ECO:0000256" key="3">
    <source>
        <dbReference type="ARBA" id="ARBA00023054"/>
    </source>
</evidence>
<protein>
    <submittedName>
        <fullName evidence="6">Efflux RND transporter periplasmic adaptor subunit</fullName>
    </submittedName>
</protein>
<evidence type="ECO:0000313" key="6">
    <source>
        <dbReference type="EMBL" id="KAA9040964.1"/>
    </source>
</evidence>
<evidence type="ECO:0000256" key="2">
    <source>
        <dbReference type="ARBA" id="ARBA00009477"/>
    </source>
</evidence>
<evidence type="ECO:0000313" key="7">
    <source>
        <dbReference type="Proteomes" id="UP000326903"/>
    </source>
</evidence>
<evidence type="ECO:0000256" key="4">
    <source>
        <dbReference type="SAM" id="Phobius"/>
    </source>
</evidence>
<name>A0A5J5IM63_9BACT</name>
<keyword evidence="4" id="KW-0472">Membrane</keyword>
<keyword evidence="4" id="KW-0812">Transmembrane</keyword>
<dbReference type="GO" id="GO:0022857">
    <property type="term" value="F:transmembrane transporter activity"/>
    <property type="evidence" value="ECO:0007669"/>
    <property type="project" value="InterPro"/>
</dbReference>
<dbReference type="RefSeq" id="WP_150413053.1">
    <property type="nucleotide sequence ID" value="NZ_VYQF01000001.1"/>
</dbReference>
<organism evidence="6 7">
    <name type="scientific">Ginsengibacter hankyongi</name>
    <dbReference type="NCBI Taxonomy" id="2607284"/>
    <lineage>
        <taxon>Bacteria</taxon>
        <taxon>Pseudomonadati</taxon>
        <taxon>Bacteroidota</taxon>
        <taxon>Chitinophagia</taxon>
        <taxon>Chitinophagales</taxon>
        <taxon>Chitinophagaceae</taxon>
        <taxon>Ginsengibacter</taxon>
    </lineage>
</organism>
<keyword evidence="4" id="KW-1133">Transmembrane helix</keyword>
<accession>A0A5J5IM63</accession>
<dbReference type="EMBL" id="VYQF01000001">
    <property type="protein sequence ID" value="KAA9040964.1"/>
    <property type="molecule type" value="Genomic_DNA"/>
</dbReference>
<dbReference type="InterPro" id="IPR058627">
    <property type="entry name" value="MdtA-like_C"/>
</dbReference>
<keyword evidence="3" id="KW-0175">Coiled coil</keyword>
<comment type="subcellular location">
    <subcellularLocation>
        <location evidence="1">Cell envelope</location>
    </subcellularLocation>
</comment>
<dbReference type="InterPro" id="IPR050465">
    <property type="entry name" value="UPF0194_transport"/>
</dbReference>
<dbReference type="NCBIfam" id="TIGR01730">
    <property type="entry name" value="RND_mfp"/>
    <property type="match status" value="1"/>
</dbReference>
<dbReference type="PANTHER" id="PTHR32347:SF23">
    <property type="entry name" value="BLL5650 PROTEIN"/>
    <property type="match status" value="1"/>
</dbReference>
<comment type="similarity">
    <text evidence="2">Belongs to the membrane fusion protein (MFP) (TC 8.A.1) family.</text>
</comment>
<dbReference type="Proteomes" id="UP000326903">
    <property type="component" value="Unassembled WGS sequence"/>
</dbReference>
<feature type="transmembrane region" description="Helical" evidence="4">
    <location>
        <begin position="15"/>
        <end position="34"/>
    </location>
</feature>
<feature type="domain" description="Multidrug resistance protein MdtA-like C-terminal permuted SH3" evidence="5">
    <location>
        <begin position="345"/>
        <end position="404"/>
    </location>
</feature>
<dbReference type="GO" id="GO:0030313">
    <property type="term" value="C:cell envelope"/>
    <property type="evidence" value="ECO:0007669"/>
    <property type="project" value="UniProtKB-SubCell"/>
</dbReference>
<dbReference type="AlphaFoldDB" id="A0A5J5IM63"/>
<comment type="caution">
    <text evidence="6">The sequence shown here is derived from an EMBL/GenBank/DDBJ whole genome shotgun (WGS) entry which is preliminary data.</text>
</comment>
<dbReference type="Gene3D" id="1.10.287.470">
    <property type="entry name" value="Helix hairpin bin"/>
    <property type="match status" value="1"/>
</dbReference>
<dbReference type="InterPro" id="IPR006143">
    <property type="entry name" value="RND_pump_MFP"/>
</dbReference>
<evidence type="ECO:0000256" key="1">
    <source>
        <dbReference type="ARBA" id="ARBA00004196"/>
    </source>
</evidence>